<protein>
    <submittedName>
        <fullName evidence="2">Uncharacterized protein</fullName>
    </submittedName>
</protein>
<feature type="transmembrane region" description="Helical" evidence="1">
    <location>
        <begin position="6"/>
        <end position="23"/>
    </location>
</feature>
<keyword evidence="1" id="KW-0812">Transmembrane</keyword>
<dbReference type="STRING" id="640081.Dsui_0281"/>
<dbReference type="AlphaFoldDB" id="G8QNA6"/>
<accession>G8QNA6</accession>
<dbReference type="KEGG" id="dsu:Dsui_0281"/>
<name>G8QNA6_AZOOP</name>
<evidence type="ECO:0000256" key="1">
    <source>
        <dbReference type="SAM" id="Phobius"/>
    </source>
</evidence>
<proteinExistence type="predicted"/>
<sequence length="29" mass="3298">MDLFYIGLAIGFFALTAGLVAYFDRLRRS</sequence>
<dbReference type="HOGENOM" id="CLU_3408525_0_0_4"/>
<evidence type="ECO:0000313" key="3">
    <source>
        <dbReference type="Proteomes" id="UP000005633"/>
    </source>
</evidence>
<keyword evidence="1" id="KW-1133">Transmembrane helix</keyword>
<evidence type="ECO:0000313" key="2">
    <source>
        <dbReference type="EMBL" id="AEV24699.1"/>
    </source>
</evidence>
<reference evidence="2 3" key="1">
    <citation type="journal article" date="2012" name="J. Bacteriol.">
        <title>Complete genome sequence of the anaerobic perchlorate-reducing bacterium Azospira suillum strain PS.</title>
        <authorList>
            <person name="Byrne-Bailey K.G."/>
            <person name="Coates J.D."/>
        </authorList>
    </citation>
    <scope>NUCLEOTIDE SEQUENCE [LARGE SCALE GENOMIC DNA]</scope>
    <source>
        <strain evidence="3">ATCC BAA-33 / DSM 13638 / PS</strain>
    </source>
</reference>
<organism evidence="2 3">
    <name type="scientific">Azospira oryzae (strain ATCC BAA-33 / DSM 13638 / PS)</name>
    <name type="common">Dechlorosoma suillum</name>
    <dbReference type="NCBI Taxonomy" id="640081"/>
    <lineage>
        <taxon>Bacteria</taxon>
        <taxon>Pseudomonadati</taxon>
        <taxon>Pseudomonadota</taxon>
        <taxon>Betaproteobacteria</taxon>
        <taxon>Rhodocyclales</taxon>
        <taxon>Rhodocyclaceae</taxon>
        <taxon>Azospira</taxon>
    </lineage>
</organism>
<gene>
    <name evidence="2" type="ordered locus">Dsui_0281</name>
</gene>
<dbReference type="EMBL" id="CP003153">
    <property type="protein sequence ID" value="AEV24699.1"/>
    <property type="molecule type" value="Genomic_DNA"/>
</dbReference>
<dbReference type="Proteomes" id="UP000005633">
    <property type="component" value="Chromosome"/>
</dbReference>
<keyword evidence="1" id="KW-0472">Membrane</keyword>